<evidence type="ECO:0000313" key="2">
    <source>
        <dbReference type="Proteomes" id="UP000694892"/>
    </source>
</evidence>
<dbReference type="EMBL" id="CM004466">
    <property type="protein sequence ID" value="OCU00218.1"/>
    <property type="molecule type" value="Genomic_DNA"/>
</dbReference>
<sequence>MLRLVRMTSKESERNMTIENMAQCFLDRGYHNKLLGDTKVWAKSLDREEILKGSRRSVGNEEDLLYYVTTYDTCTPLIKKSVLQQWPIIKTDKNCHQLTAKGSALDIGETVT</sequence>
<gene>
    <name evidence="1" type="ORF">XELAEV_18005998mg</name>
</gene>
<reference evidence="2" key="1">
    <citation type="journal article" date="2016" name="Nature">
        <title>Genome evolution in the allotetraploid frog Xenopus laevis.</title>
        <authorList>
            <person name="Session A.M."/>
            <person name="Uno Y."/>
            <person name="Kwon T."/>
            <person name="Chapman J.A."/>
            <person name="Toyoda A."/>
            <person name="Takahashi S."/>
            <person name="Fukui A."/>
            <person name="Hikosaka A."/>
            <person name="Suzuki A."/>
            <person name="Kondo M."/>
            <person name="van Heeringen S.J."/>
            <person name="Quigley I."/>
            <person name="Heinz S."/>
            <person name="Ogino H."/>
            <person name="Ochi H."/>
            <person name="Hellsten U."/>
            <person name="Lyons J.B."/>
            <person name="Simakov O."/>
            <person name="Putnam N."/>
            <person name="Stites J."/>
            <person name="Kuroki Y."/>
            <person name="Tanaka T."/>
            <person name="Michiue T."/>
            <person name="Watanabe M."/>
            <person name="Bogdanovic O."/>
            <person name="Lister R."/>
            <person name="Georgiou G."/>
            <person name="Paranjpe S.S."/>
            <person name="van Kruijsbergen I."/>
            <person name="Shu S."/>
            <person name="Carlson J."/>
            <person name="Kinoshita T."/>
            <person name="Ohta Y."/>
            <person name="Mawaribuchi S."/>
            <person name="Jenkins J."/>
            <person name="Grimwood J."/>
            <person name="Schmutz J."/>
            <person name="Mitros T."/>
            <person name="Mozaffari S.V."/>
            <person name="Suzuki Y."/>
            <person name="Haramoto Y."/>
            <person name="Yamamoto T.S."/>
            <person name="Takagi C."/>
            <person name="Heald R."/>
            <person name="Miller K."/>
            <person name="Haudenschild C."/>
            <person name="Kitzman J."/>
            <person name="Nakayama T."/>
            <person name="Izutsu Y."/>
            <person name="Robert J."/>
            <person name="Fortriede J."/>
            <person name="Burns K."/>
            <person name="Lotay V."/>
            <person name="Karimi K."/>
            <person name="Yasuoka Y."/>
            <person name="Dichmann D.S."/>
            <person name="Flajnik M.F."/>
            <person name="Houston D.W."/>
            <person name="Shendure J."/>
            <person name="DuPasquier L."/>
            <person name="Vize P.D."/>
            <person name="Zorn A.M."/>
            <person name="Ito M."/>
            <person name="Marcotte E.M."/>
            <person name="Wallingford J.B."/>
            <person name="Ito Y."/>
            <person name="Asashima M."/>
            <person name="Ueno N."/>
            <person name="Matsuda Y."/>
            <person name="Veenstra G.J."/>
            <person name="Fujiyama A."/>
            <person name="Harland R.M."/>
            <person name="Taira M."/>
            <person name="Rokhsar D.S."/>
        </authorList>
    </citation>
    <scope>NUCLEOTIDE SEQUENCE [LARGE SCALE GENOMIC DNA]</scope>
    <source>
        <strain evidence="2">J</strain>
    </source>
</reference>
<evidence type="ECO:0000313" key="1">
    <source>
        <dbReference type="EMBL" id="OCU00218.1"/>
    </source>
</evidence>
<name>A0A974I359_XENLA</name>
<accession>A0A974I359</accession>
<dbReference type="Proteomes" id="UP000694892">
    <property type="component" value="Chromosome 1L"/>
</dbReference>
<organism evidence="1 2">
    <name type="scientific">Xenopus laevis</name>
    <name type="common">African clawed frog</name>
    <dbReference type="NCBI Taxonomy" id="8355"/>
    <lineage>
        <taxon>Eukaryota</taxon>
        <taxon>Metazoa</taxon>
        <taxon>Chordata</taxon>
        <taxon>Craniata</taxon>
        <taxon>Vertebrata</taxon>
        <taxon>Euteleostomi</taxon>
        <taxon>Amphibia</taxon>
        <taxon>Batrachia</taxon>
        <taxon>Anura</taxon>
        <taxon>Pipoidea</taxon>
        <taxon>Pipidae</taxon>
        <taxon>Xenopodinae</taxon>
        <taxon>Xenopus</taxon>
        <taxon>Xenopus</taxon>
    </lineage>
</organism>
<protein>
    <submittedName>
        <fullName evidence="1">Uncharacterized protein</fullName>
    </submittedName>
</protein>
<dbReference type="AlphaFoldDB" id="A0A974I359"/>
<proteinExistence type="predicted"/>